<dbReference type="KEGG" id="fri:FraEuI1c_0496"/>
<evidence type="ECO:0000313" key="4">
    <source>
        <dbReference type="EMBL" id="ADP78579.1"/>
    </source>
</evidence>
<feature type="transmembrane region" description="Helical" evidence="2">
    <location>
        <begin position="108"/>
        <end position="130"/>
    </location>
</feature>
<dbReference type="OrthoDB" id="162914at2"/>
<proteinExistence type="predicted"/>
<organism evidence="4 5">
    <name type="scientific">Pseudofrankia inefficax (strain DSM 45817 / CECT 9037 / DDB 130130 / EuI1c)</name>
    <name type="common">Frankia inefficax</name>
    <dbReference type="NCBI Taxonomy" id="298654"/>
    <lineage>
        <taxon>Bacteria</taxon>
        <taxon>Bacillati</taxon>
        <taxon>Actinomycetota</taxon>
        <taxon>Actinomycetes</taxon>
        <taxon>Frankiales</taxon>
        <taxon>Frankiaceae</taxon>
        <taxon>Pseudofrankia</taxon>
    </lineage>
</organism>
<accession>E3JA17</accession>
<gene>
    <name evidence="4" type="ordered locus">FraEuI1c_0496</name>
</gene>
<feature type="region of interest" description="Disordered" evidence="1">
    <location>
        <begin position="253"/>
        <end position="277"/>
    </location>
</feature>
<evidence type="ECO:0000313" key="5">
    <source>
        <dbReference type="Proteomes" id="UP000002484"/>
    </source>
</evidence>
<dbReference type="eggNOG" id="COG3871">
    <property type="taxonomic scope" value="Bacteria"/>
</dbReference>
<sequence length="298" mass="31828">MATQHPPLPAATRRRRFRLGIALLVSCVALVAWIADLSVSLPMHYETEGWRLAWTGYDVAELGALATTAYCALRDRWALIPASVVTATLLLCDAWFDMALSSGTDDFLISLATALLVEIPTATVLLLVAWRLTRRLRDKATDAVQPGAATLDVALRDAAFGAELRAILDGPSIATLAMIGTDGEPHSRVVGLHREGDALLLSIVAPRQPSSDLAKDAQVSVSVFDLTNPRTAVEIRGIARLLADGERPGPVALAREAEPTPTPLARTSEPPELLDPADPSGIRLVARLFPTAITRLAS</sequence>
<dbReference type="InterPro" id="IPR012349">
    <property type="entry name" value="Split_barrel_FMN-bd"/>
</dbReference>
<feature type="domain" description="Pyridoxamine 5'-phosphate oxidase N-terminal" evidence="3">
    <location>
        <begin position="162"/>
        <end position="248"/>
    </location>
</feature>
<keyword evidence="2" id="KW-0812">Transmembrane</keyword>
<keyword evidence="5" id="KW-1185">Reference proteome</keyword>
<dbReference type="RefSeq" id="WP_013421701.1">
    <property type="nucleotide sequence ID" value="NC_014666.1"/>
</dbReference>
<dbReference type="Pfam" id="PF01243">
    <property type="entry name" value="PNPOx_N"/>
    <property type="match status" value="1"/>
</dbReference>
<dbReference type="InterPro" id="IPR011576">
    <property type="entry name" value="Pyridox_Oxase_N"/>
</dbReference>
<keyword evidence="2" id="KW-1133">Transmembrane helix</keyword>
<protein>
    <submittedName>
        <fullName evidence="4">Pyridoxamine 5'-phosphate oxidase-related FMN-binding protein</fullName>
    </submittedName>
</protein>
<dbReference type="SUPFAM" id="SSF50475">
    <property type="entry name" value="FMN-binding split barrel"/>
    <property type="match status" value="1"/>
</dbReference>
<dbReference type="EMBL" id="CP002299">
    <property type="protein sequence ID" value="ADP78579.1"/>
    <property type="molecule type" value="Genomic_DNA"/>
</dbReference>
<name>E3JA17_PSEI1</name>
<evidence type="ECO:0000259" key="3">
    <source>
        <dbReference type="Pfam" id="PF01243"/>
    </source>
</evidence>
<dbReference type="Gene3D" id="2.30.110.10">
    <property type="entry name" value="Electron Transport, Fmn-binding Protein, Chain A"/>
    <property type="match status" value="1"/>
</dbReference>
<dbReference type="AlphaFoldDB" id="E3JA17"/>
<evidence type="ECO:0000256" key="2">
    <source>
        <dbReference type="SAM" id="Phobius"/>
    </source>
</evidence>
<feature type="transmembrane region" description="Helical" evidence="2">
    <location>
        <begin position="21"/>
        <end position="41"/>
    </location>
</feature>
<dbReference type="STRING" id="298654.FraEuI1c_0496"/>
<dbReference type="Proteomes" id="UP000002484">
    <property type="component" value="Chromosome"/>
</dbReference>
<keyword evidence="2" id="KW-0472">Membrane</keyword>
<reference evidence="4 5" key="1">
    <citation type="submission" date="2010-10" db="EMBL/GenBank/DDBJ databases">
        <title>Complete sequence of Frankia sp. EuI1c.</title>
        <authorList>
            <consortium name="US DOE Joint Genome Institute"/>
            <person name="Lucas S."/>
            <person name="Copeland A."/>
            <person name="Lapidus A."/>
            <person name="Cheng J.-F."/>
            <person name="Bruce D."/>
            <person name="Goodwin L."/>
            <person name="Pitluck S."/>
            <person name="Chertkov O."/>
            <person name="Detter J.C."/>
            <person name="Han C."/>
            <person name="Tapia R."/>
            <person name="Land M."/>
            <person name="Hauser L."/>
            <person name="Jeffries C."/>
            <person name="Kyrpides N."/>
            <person name="Ivanova N."/>
            <person name="Mikhailova N."/>
            <person name="Beauchemin N."/>
            <person name="Sen A."/>
            <person name="Sur S.A."/>
            <person name="Gtari M."/>
            <person name="Wall L."/>
            <person name="Tisa L."/>
            <person name="Woyke T."/>
        </authorList>
    </citation>
    <scope>NUCLEOTIDE SEQUENCE [LARGE SCALE GENOMIC DNA]</scope>
    <source>
        <strain evidence="5">DSM 45817 / CECT 9037 / EuI1c</strain>
    </source>
</reference>
<evidence type="ECO:0000256" key="1">
    <source>
        <dbReference type="SAM" id="MobiDB-lite"/>
    </source>
</evidence>
<dbReference type="HOGENOM" id="CLU_933026_0_0_11"/>
<dbReference type="InParanoid" id="E3JA17"/>